<dbReference type="HOGENOM" id="CLU_168121_2_0_9"/>
<sequence length="89" mass="10320">MADIKKGSICRSLAGHDKGTYYIIVETGNVIKVSDGKYRPLSNPKVKNLKHLEIVDYEDKEIIRMIENNRLQNENIKYSIKKYLAHLDK</sequence>
<dbReference type="GO" id="GO:0005840">
    <property type="term" value="C:ribosome"/>
    <property type="evidence" value="ECO:0007669"/>
    <property type="project" value="UniProtKB-KW"/>
</dbReference>
<dbReference type="GeneID" id="98919175"/>
<comment type="caution">
    <text evidence="3">The sequence shown here is derived from an EMBL/GenBank/DDBJ whole genome shotgun (WGS) entry which is preliminary data.</text>
</comment>
<name>D4RZI1_9FIRM</name>
<dbReference type="RefSeq" id="WP_005602677.1">
    <property type="nucleotide sequence ID" value="NZ_GG663523.1"/>
</dbReference>
<keyword evidence="2" id="KW-0687">Ribonucleoprotein</keyword>
<evidence type="ECO:0000256" key="1">
    <source>
        <dbReference type="ARBA" id="ARBA00022980"/>
    </source>
</evidence>
<dbReference type="SUPFAM" id="SSF50104">
    <property type="entry name" value="Translation proteins SH3-like domain"/>
    <property type="match status" value="1"/>
</dbReference>
<dbReference type="AlphaFoldDB" id="D4RZI1"/>
<proteinExistence type="predicted"/>
<dbReference type="InterPro" id="IPR041985">
    <property type="entry name" value="Ribosomal_eL14_KOW"/>
</dbReference>
<dbReference type="EMBL" id="ABWN01000028">
    <property type="protein sequence ID" value="EFF68589.1"/>
    <property type="molecule type" value="Genomic_DNA"/>
</dbReference>
<organism evidence="3 4">
    <name type="scientific">Eshraghiella crossota DSM 2876</name>
    <dbReference type="NCBI Taxonomy" id="511680"/>
    <lineage>
        <taxon>Bacteria</taxon>
        <taxon>Bacillati</taxon>
        <taxon>Bacillota</taxon>
        <taxon>Clostridia</taxon>
        <taxon>Lachnospirales</taxon>
        <taxon>Lachnospiraceae</taxon>
        <taxon>Eshraghiella</taxon>
    </lineage>
</organism>
<dbReference type="CDD" id="cd06088">
    <property type="entry name" value="KOW_RPL14"/>
    <property type="match status" value="1"/>
</dbReference>
<reference evidence="3 4" key="1">
    <citation type="submission" date="2010-02" db="EMBL/GenBank/DDBJ databases">
        <authorList>
            <person name="Weinstock G."/>
            <person name="Sodergren E."/>
            <person name="Clifton S."/>
            <person name="Fulton L."/>
            <person name="Fulton B."/>
            <person name="Courtney L."/>
            <person name="Fronick C."/>
            <person name="Harrison M."/>
            <person name="Strong C."/>
            <person name="Farmer C."/>
            <person name="Delahaunty K."/>
            <person name="Markovic C."/>
            <person name="Hall O."/>
            <person name="Minx P."/>
            <person name="Tomlinson C."/>
            <person name="Mitreva M."/>
            <person name="Nelson J."/>
            <person name="Hou S."/>
            <person name="Wollam A."/>
            <person name="Pepin K.H."/>
            <person name="Johnson M."/>
            <person name="Bhonagiri V."/>
            <person name="Zhang X."/>
            <person name="Suruliraj S."/>
            <person name="Warren W."/>
            <person name="Chinwalla A."/>
            <person name="Mardis E.R."/>
            <person name="Wilson R.K."/>
        </authorList>
    </citation>
    <scope>NUCLEOTIDE SEQUENCE [LARGE SCALE GENOMIC DNA]</scope>
    <source>
        <strain evidence="3 4">DSM 2876</strain>
    </source>
</reference>
<dbReference type="STRING" id="45851.BHV86_02130"/>
<dbReference type="GO" id="GO:1990904">
    <property type="term" value="C:ribonucleoprotein complex"/>
    <property type="evidence" value="ECO:0007669"/>
    <property type="project" value="UniProtKB-KW"/>
</dbReference>
<gene>
    <name evidence="3" type="ORF">BUTYVIB_01247</name>
</gene>
<evidence type="ECO:0000256" key="2">
    <source>
        <dbReference type="ARBA" id="ARBA00023274"/>
    </source>
</evidence>
<evidence type="ECO:0008006" key="5">
    <source>
        <dbReference type="Google" id="ProtNLM"/>
    </source>
</evidence>
<dbReference type="InterPro" id="IPR008991">
    <property type="entry name" value="Translation_prot_SH3-like_sf"/>
</dbReference>
<keyword evidence="4" id="KW-1185">Reference proteome</keyword>
<keyword evidence="1" id="KW-0689">Ribosomal protein</keyword>
<evidence type="ECO:0000313" key="4">
    <source>
        <dbReference type="Proteomes" id="UP000006238"/>
    </source>
</evidence>
<evidence type="ECO:0000313" key="3">
    <source>
        <dbReference type="EMBL" id="EFF68589.1"/>
    </source>
</evidence>
<protein>
    <recommendedName>
        <fullName evidence="5">Ribosomal protein L14E</fullName>
    </recommendedName>
</protein>
<accession>D4RZI1</accession>
<dbReference type="Proteomes" id="UP000006238">
    <property type="component" value="Unassembled WGS sequence"/>
</dbReference>